<dbReference type="OrthoDB" id="1751727at2759"/>
<evidence type="ECO:0000313" key="2">
    <source>
        <dbReference type="Proteomes" id="UP000585474"/>
    </source>
</evidence>
<protein>
    <submittedName>
        <fullName evidence="1">Uncharacterized protein</fullName>
    </submittedName>
</protein>
<proteinExistence type="predicted"/>
<dbReference type="AlphaFoldDB" id="A0A7J0E018"/>
<dbReference type="PANTHER" id="PTHR33240">
    <property type="entry name" value="OS08G0508500 PROTEIN"/>
    <property type="match status" value="1"/>
</dbReference>
<evidence type="ECO:0000313" key="1">
    <source>
        <dbReference type="EMBL" id="GFS46237.1"/>
    </source>
</evidence>
<dbReference type="PANTHER" id="PTHR33240:SF8">
    <property type="entry name" value="OS03G0439900 PROTEIN"/>
    <property type="match status" value="1"/>
</dbReference>
<gene>
    <name evidence="1" type="ORF">Acr_00g0100960</name>
</gene>
<name>A0A7J0E018_9ERIC</name>
<dbReference type="EMBL" id="BJWL01000465">
    <property type="protein sequence ID" value="GFS46237.1"/>
    <property type="molecule type" value="Genomic_DNA"/>
</dbReference>
<reference evidence="2" key="1">
    <citation type="submission" date="2019-07" db="EMBL/GenBank/DDBJ databases">
        <title>De Novo Assembly of kiwifruit Actinidia rufa.</title>
        <authorList>
            <person name="Sugita-Konishi S."/>
            <person name="Sato K."/>
            <person name="Mori E."/>
            <person name="Abe Y."/>
            <person name="Kisaki G."/>
            <person name="Hamano K."/>
            <person name="Suezawa K."/>
            <person name="Otani M."/>
            <person name="Fukuda T."/>
            <person name="Manabe T."/>
            <person name="Gomi K."/>
            <person name="Tabuchi M."/>
            <person name="Akimitsu K."/>
            <person name="Kataoka I."/>
        </authorList>
    </citation>
    <scope>NUCLEOTIDE SEQUENCE [LARGE SCALE GENOMIC DNA]</scope>
    <source>
        <strain evidence="2">cv. Fuchu</strain>
    </source>
</reference>
<organism evidence="1 2">
    <name type="scientific">Actinidia rufa</name>
    <dbReference type="NCBI Taxonomy" id="165716"/>
    <lineage>
        <taxon>Eukaryota</taxon>
        <taxon>Viridiplantae</taxon>
        <taxon>Streptophyta</taxon>
        <taxon>Embryophyta</taxon>
        <taxon>Tracheophyta</taxon>
        <taxon>Spermatophyta</taxon>
        <taxon>Magnoliopsida</taxon>
        <taxon>eudicotyledons</taxon>
        <taxon>Gunneridae</taxon>
        <taxon>Pentapetalae</taxon>
        <taxon>asterids</taxon>
        <taxon>Ericales</taxon>
        <taxon>Actinidiaceae</taxon>
        <taxon>Actinidia</taxon>
    </lineage>
</organism>
<comment type="caution">
    <text evidence="1">The sequence shown here is derived from an EMBL/GenBank/DDBJ whole genome shotgun (WGS) entry which is preliminary data.</text>
</comment>
<sequence>MKVKVSSKFKLSSQLGVYEGKIDPMDHLDSYKNLMMFQGYSEVMCKAFSATLKGSVRSWFKKLSLRTIDSFGYLSRLFVANFMSFKGQEEECLSPHHNSPRRRGELKRLCQAVQLEELVEAKHRRRGRDDHKRKEPDTRLVDYRDEVKCKRSDRDTRRRTNDRHPVIFKLFMEDLCGGCLSSSHKRHATKASERDEEEVYNLPTPMARAHQPITFTNDDLRGFHLPYDDALVISATIANFNIQRILVDNRSSADILFVSAFDKIKIGRDRLHPFHTPLVVLLWEKTRPSRLPSPNDEVSHFNWDKRDGANMGVLRDKVKEITFVDPKEMENTKALEEATPIPIHPDYPDRHVMIETKLNEELRNALVEFLKENYDVLAWSQGDILGIDPQIAVHKQ</sequence>
<accession>A0A7J0E018</accession>
<dbReference type="Proteomes" id="UP000585474">
    <property type="component" value="Unassembled WGS sequence"/>
</dbReference>
<keyword evidence="2" id="KW-1185">Reference proteome</keyword>